<dbReference type="SMART" id="SM00827">
    <property type="entry name" value="PKS_AT"/>
    <property type="match status" value="1"/>
</dbReference>
<dbReference type="GO" id="GO:0004312">
    <property type="term" value="F:fatty acid synthase activity"/>
    <property type="evidence" value="ECO:0007669"/>
    <property type="project" value="TreeGrafter"/>
</dbReference>
<evidence type="ECO:0000256" key="2">
    <source>
        <dbReference type="ARBA" id="ARBA00022516"/>
    </source>
</evidence>
<organism evidence="10 11">
    <name type="scientific">Dinothrombium tinctorium</name>
    <dbReference type="NCBI Taxonomy" id="1965070"/>
    <lineage>
        <taxon>Eukaryota</taxon>
        <taxon>Metazoa</taxon>
        <taxon>Ecdysozoa</taxon>
        <taxon>Arthropoda</taxon>
        <taxon>Chelicerata</taxon>
        <taxon>Arachnida</taxon>
        <taxon>Acari</taxon>
        <taxon>Acariformes</taxon>
        <taxon>Trombidiformes</taxon>
        <taxon>Prostigmata</taxon>
        <taxon>Anystina</taxon>
        <taxon>Parasitengona</taxon>
        <taxon>Trombidioidea</taxon>
        <taxon>Trombidiidae</taxon>
        <taxon>Dinothrombium</taxon>
    </lineage>
</organism>
<proteinExistence type="predicted"/>
<evidence type="ECO:0000256" key="5">
    <source>
        <dbReference type="ARBA" id="ARBA00023002"/>
    </source>
</evidence>
<reference evidence="10 11" key="1">
    <citation type="journal article" date="2018" name="Gigascience">
        <title>Genomes of trombidid mites reveal novel predicted allergens and laterally-transferred genes associated with secondary metabolism.</title>
        <authorList>
            <person name="Dong X."/>
            <person name="Chaisiri K."/>
            <person name="Xia D."/>
            <person name="Armstrong S.D."/>
            <person name="Fang Y."/>
            <person name="Donnelly M.J."/>
            <person name="Kadowaki T."/>
            <person name="McGarry J.W."/>
            <person name="Darby A.C."/>
            <person name="Makepeace B.L."/>
        </authorList>
    </citation>
    <scope>NUCLEOTIDE SEQUENCE [LARGE SCALE GENOMIC DNA]</scope>
    <source>
        <strain evidence="10">UoL-WK</strain>
    </source>
</reference>
<evidence type="ECO:0000256" key="1">
    <source>
        <dbReference type="ARBA" id="ARBA00022450"/>
    </source>
</evidence>
<evidence type="ECO:0000259" key="9">
    <source>
        <dbReference type="SMART" id="SM00827"/>
    </source>
</evidence>
<evidence type="ECO:0000256" key="8">
    <source>
        <dbReference type="ARBA" id="ARBA00023268"/>
    </source>
</evidence>
<comment type="caution">
    <text evidence="10">The sequence shown here is derived from an EMBL/GenBank/DDBJ whole genome shotgun (WGS) entry which is preliminary data.</text>
</comment>
<keyword evidence="7" id="KW-0275">Fatty acid biosynthesis</keyword>
<evidence type="ECO:0000256" key="3">
    <source>
        <dbReference type="ARBA" id="ARBA00022832"/>
    </source>
</evidence>
<dbReference type="STRING" id="1965070.A0A443RD31"/>
<evidence type="ECO:0000313" key="11">
    <source>
        <dbReference type="Proteomes" id="UP000285301"/>
    </source>
</evidence>
<keyword evidence="11" id="KW-1185">Reference proteome</keyword>
<dbReference type="EMBL" id="NCKU01001067">
    <property type="protein sequence ID" value="RWS13195.1"/>
    <property type="molecule type" value="Genomic_DNA"/>
</dbReference>
<keyword evidence="5" id="KW-0560">Oxidoreductase</keyword>
<feature type="domain" description="Malonyl-CoA:ACP transacylase (MAT)" evidence="9">
    <location>
        <begin position="1"/>
        <end position="215"/>
    </location>
</feature>
<protein>
    <submittedName>
        <fullName evidence="10">Fatty acid synthase-like protein</fullName>
    </submittedName>
</protein>
<name>A0A443RD31_9ACAR</name>
<keyword evidence="2" id="KW-0444">Lipid biosynthesis</keyword>
<dbReference type="GO" id="GO:0006633">
    <property type="term" value="P:fatty acid biosynthetic process"/>
    <property type="evidence" value="ECO:0007669"/>
    <property type="project" value="UniProtKB-KW"/>
</dbReference>
<keyword evidence="1" id="KW-0596">Phosphopantetheine</keyword>
<evidence type="ECO:0000256" key="4">
    <source>
        <dbReference type="ARBA" id="ARBA00022857"/>
    </source>
</evidence>
<sequence>MRLKQFSESIKESAEILKSVSFDLYSVLCSSNNSYDTLSDAMLSNVCLQVAFTDVLTFIDLQFDKIMGQSIGEVVAAYASGCLTKYESLLTAYWIAKCADSPRQNGSMFFVECSPEEFAKYCSPAVFFAYKHDSNAIISGEEKDVEKYLKALKPSKIVSKIHSFGKALHSPLMSETIEDILIALKKLIKEPNKLSSQWIRSKIDCEDLSNLLSFK</sequence>
<dbReference type="InterPro" id="IPR001227">
    <property type="entry name" value="Ac_transferase_dom_sf"/>
</dbReference>
<evidence type="ECO:0000256" key="7">
    <source>
        <dbReference type="ARBA" id="ARBA00023160"/>
    </source>
</evidence>
<dbReference type="InterPro" id="IPR016035">
    <property type="entry name" value="Acyl_Trfase/lysoPLipase"/>
</dbReference>
<evidence type="ECO:0000256" key="6">
    <source>
        <dbReference type="ARBA" id="ARBA00023098"/>
    </source>
</evidence>
<keyword evidence="8" id="KW-0511">Multifunctional enzyme</keyword>
<dbReference type="PANTHER" id="PTHR43775">
    <property type="entry name" value="FATTY ACID SYNTHASE"/>
    <property type="match status" value="1"/>
</dbReference>
<dbReference type="InterPro" id="IPR014043">
    <property type="entry name" value="Acyl_transferase_dom"/>
</dbReference>
<keyword evidence="6" id="KW-0443">Lipid metabolism</keyword>
<dbReference type="PANTHER" id="PTHR43775:SF7">
    <property type="entry name" value="FATTY ACID SYNTHASE"/>
    <property type="match status" value="1"/>
</dbReference>
<dbReference type="Pfam" id="PF00698">
    <property type="entry name" value="Acyl_transf_1"/>
    <property type="match status" value="1"/>
</dbReference>
<dbReference type="OrthoDB" id="6505209at2759"/>
<dbReference type="AlphaFoldDB" id="A0A443RD31"/>
<dbReference type="SUPFAM" id="SSF52151">
    <property type="entry name" value="FabD/lysophospholipase-like"/>
    <property type="match status" value="1"/>
</dbReference>
<gene>
    <name evidence="10" type="ORF">B4U79_17974</name>
</gene>
<dbReference type="Proteomes" id="UP000285301">
    <property type="component" value="Unassembled WGS sequence"/>
</dbReference>
<keyword evidence="3" id="KW-0276">Fatty acid metabolism</keyword>
<dbReference type="GO" id="GO:0016491">
    <property type="term" value="F:oxidoreductase activity"/>
    <property type="evidence" value="ECO:0007669"/>
    <property type="project" value="UniProtKB-KW"/>
</dbReference>
<keyword evidence="4" id="KW-0521">NADP</keyword>
<dbReference type="InterPro" id="IPR050091">
    <property type="entry name" value="PKS_NRPS_Biosynth_Enz"/>
</dbReference>
<evidence type="ECO:0000313" key="10">
    <source>
        <dbReference type="EMBL" id="RWS13195.1"/>
    </source>
</evidence>
<dbReference type="Gene3D" id="3.40.366.10">
    <property type="entry name" value="Malonyl-Coenzyme A Acyl Carrier Protein, domain 2"/>
    <property type="match status" value="1"/>
</dbReference>
<accession>A0A443RD31</accession>